<sequence length="135" mass="14693">MSSAHHPFPIIVRVDGSESSVAETEMLASGLRTPLQALLCWNYPRASSVPHGPGSFDFRGAAQQILDTAVEDAFGLNWPKNLTIRLEQGLPGQPSLKPARMRHCLCWRSAGVSRPWSFGSLGPSSGNRGFHRIKA</sequence>
<protein>
    <submittedName>
        <fullName evidence="1">Uncharacterized protein</fullName>
    </submittedName>
</protein>
<keyword evidence="2" id="KW-1185">Reference proteome</keyword>
<evidence type="ECO:0000313" key="1">
    <source>
        <dbReference type="EMBL" id="MBP2414837.1"/>
    </source>
</evidence>
<evidence type="ECO:0000313" key="2">
    <source>
        <dbReference type="Proteomes" id="UP000711614"/>
    </source>
</evidence>
<reference evidence="1 2" key="1">
    <citation type="submission" date="2021-03" db="EMBL/GenBank/DDBJ databases">
        <title>Sequencing the genomes of 1000 actinobacteria strains.</title>
        <authorList>
            <person name="Klenk H.-P."/>
        </authorList>
    </citation>
    <scope>NUCLEOTIDE SEQUENCE [LARGE SCALE GENOMIC DNA]</scope>
    <source>
        <strain evidence="1 2">DSM 16005</strain>
    </source>
</reference>
<name>A0ABS4Z2A6_9MICC</name>
<dbReference type="EMBL" id="JAGIOI010000001">
    <property type="protein sequence ID" value="MBP2414837.1"/>
    <property type="molecule type" value="Genomic_DNA"/>
</dbReference>
<organism evidence="1 2">
    <name type="scientific">Arthrobacter stackebrandtii</name>
    <dbReference type="NCBI Taxonomy" id="272161"/>
    <lineage>
        <taxon>Bacteria</taxon>
        <taxon>Bacillati</taxon>
        <taxon>Actinomycetota</taxon>
        <taxon>Actinomycetes</taxon>
        <taxon>Micrococcales</taxon>
        <taxon>Micrococcaceae</taxon>
        <taxon>Arthrobacter</taxon>
    </lineage>
</organism>
<comment type="caution">
    <text evidence="1">The sequence shown here is derived from an EMBL/GenBank/DDBJ whole genome shotgun (WGS) entry which is preliminary data.</text>
</comment>
<accession>A0ABS4Z2A6</accession>
<gene>
    <name evidence="1" type="ORF">JOF48_003636</name>
</gene>
<dbReference type="Proteomes" id="UP000711614">
    <property type="component" value="Unassembled WGS sequence"/>
</dbReference>
<proteinExistence type="predicted"/>